<feature type="transmembrane region" description="Helical" evidence="1">
    <location>
        <begin position="34"/>
        <end position="54"/>
    </location>
</feature>
<evidence type="ECO:0000313" key="3">
    <source>
        <dbReference type="Proteomes" id="UP000006600"/>
    </source>
</evidence>
<dbReference type="InterPro" id="IPR007039">
    <property type="entry name" value="TrbC/VirB2"/>
</dbReference>
<dbReference type="Pfam" id="PF04956">
    <property type="entry name" value="TrbC"/>
    <property type="match status" value="1"/>
</dbReference>
<organism evidence="2 3">
    <name type="scientific">Bacillus cereus BAG5X1-1</name>
    <dbReference type="NCBI Taxonomy" id="1053189"/>
    <lineage>
        <taxon>Bacteria</taxon>
        <taxon>Bacillati</taxon>
        <taxon>Bacillota</taxon>
        <taxon>Bacilli</taxon>
        <taxon>Bacillales</taxon>
        <taxon>Bacillaceae</taxon>
        <taxon>Bacillus</taxon>
        <taxon>Bacillus cereus group</taxon>
    </lineage>
</organism>
<dbReference type="RefSeq" id="WP_002107501.1">
    <property type="nucleotide sequence ID" value="NZ_JH792007.1"/>
</dbReference>
<keyword evidence="1" id="KW-0812">Transmembrane</keyword>
<proteinExistence type="predicted"/>
<reference evidence="2 3" key="1">
    <citation type="submission" date="2012-04" db="EMBL/GenBank/DDBJ databases">
        <title>The Genome Sequence of Bacillus cereus BAG5X1-1.</title>
        <authorList>
            <consortium name="The Broad Institute Genome Sequencing Platform"/>
            <consortium name="The Broad Institute Genome Sequencing Center for Infectious Disease"/>
            <person name="Feldgarden M."/>
            <person name="Van der Auwera G.A."/>
            <person name="Mahillon J."/>
            <person name="Duprez V."/>
            <person name="Timmery S."/>
            <person name="Mattelet C."/>
            <person name="Dierick K."/>
            <person name="Sun M."/>
            <person name="Yu Z."/>
            <person name="Zhu L."/>
            <person name="Hu X."/>
            <person name="Shank E.B."/>
            <person name="Swiecicka I."/>
            <person name="Hansen B.M."/>
            <person name="Andrup L."/>
            <person name="Young S.K."/>
            <person name="Zeng Q."/>
            <person name="Gargeya S."/>
            <person name="Fitzgerald M."/>
            <person name="Haas B."/>
            <person name="Abouelleil A."/>
            <person name="Alvarado L."/>
            <person name="Arachchi H.M."/>
            <person name="Berlin A."/>
            <person name="Chapman S.B."/>
            <person name="Goldberg J."/>
            <person name="Griggs A."/>
            <person name="Gujja S."/>
            <person name="Hansen M."/>
            <person name="Howarth C."/>
            <person name="Imamovic A."/>
            <person name="Larimer J."/>
            <person name="McCowen C."/>
            <person name="Montmayeur A."/>
            <person name="Murphy C."/>
            <person name="Neiman D."/>
            <person name="Pearson M."/>
            <person name="Priest M."/>
            <person name="Roberts A."/>
            <person name="Saif S."/>
            <person name="Shea T."/>
            <person name="Sisk P."/>
            <person name="Sykes S."/>
            <person name="Wortman J."/>
            <person name="Nusbaum C."/>
            <person name="Birren B."/>
        </authorList>
    </citation>
    <scope>NUCLEOTIDE SEQUENCE [LARGE SCALE GENOMIC DNA]</scope>
    <source>
        <strain evidence="2 3">BAG5X1-1</strain>
    </source>
</reference>
<dbReference type="AlphaFoldDB" id="J8A732"/>
<dbReference type="EMBL" id="AHDJ01000082">
    <property type="protein sequence ID" value="EJQ35325.1"/>
    <property type="molecule type" value="Genomic_DNA"/>
</dbReference>
<feature type="transmembrane region" description="Helical" evidence="1">
    <location>
        <begin position="66"/>
        <end position="87"/>
    </location>
</feature>
<dbReference type="PATRIC" id="fig|1053189.3.peg.5634"/>
<comment type="caution">
    <text evidence="2">The sequence shown here is derived from an EMBL/GenBank/DDBJ whole genome shotgun (WGS) entry which is preliminary data.</text>
</comment>
<keyword evidence="1" id="KW-0472">Membrane</keyword>
<sequence length="94" mass="10027">MNLLETAKGSLEKLTYNDFFDSVGNALQSWTGKLQGMGLAVIVFCVCIIALMFIFGEGPSRAAKKWLLYVIVGGFLLWGAGTVGSTIQGVTSGF</sequence>
<protein>
    <recommendedName>
        <fullName evidence="4">Conjugal transfer protein TrbC</fullName>
    </recommendedName>
</protein>
<name>J8A732_BACCE</name>
<dbReference type="HOGENOM" id="CLU_186581_0_0_9"/>
<gene>
    <name evidence="2" type="ORF">IEE_05543</name>
</gene>
<accession>J8A732</accession>
<dbReference type="Proteomes" id="UP000006600">
    <property type="component" value="Unassembled WGS sequence"/>
</dbReference>
<evidence type="ECO:0000256" key="1">
    <source>
        <dbReference type="SAM" id="Phobius"/>
    </source>
</evidence>
<keyword evidence="1" id="KW-1133">Transmembrane helix</keyword>
<evidence type="ECO:0008006" key="4">
    <source>
        <dbReference type="Google" id="ProtNLM"/>
    </source>
</evidence>
<evidence type="ECO:0000313" key="2">
    <source>
        <dbReference type="EMBL" id="EJQ35325.1"/>
    </source>
</evidence>